<evidence type="ECO:0000313" key="3">
    <source>
        <dbReference type="Proteomes" id="UP000243924"/>
    </source>
</evidence>
<feature type="transmembrane region" description="Helical" evidence="1">
    <location>
        <begin position="67"/>
        <end position="88"/>
    </location>
</feature>
<feature type="transmembrane region" description="Helical" evidence="1">
    <location>
        <begin position="251"/>
        <end position="268"/>
    </location>
</feature>
<evidence type="ECO:0000313" key="2">
    <source>
        <dbReference type="EMBL" id="SDT96082.1"/>
    </source>
</evidence>
<name>A0A1H2ELM7_9GAMM</name>
<gene>
    <name evidence="2" type="ORF">SAMN05216210_0848</name>
</gene>
<keyword evidence="1" id="KW-1133">Transmembrane helix</keyword>
<accession>A0A1H2ELM7</accession>
<dbReference type="Pfam" id="PF17113">
    <property type="entry name" value="AmpE"/>
    <property type="match status" value="1"/>
</dbReference>
<dbReference type="OrthoDB" id="9811967at2"/>
<dbReference type="AlphaFoldDB" id="A0A1H2ELM7"/>
<keyword evidence="1" id="KW-0472">Membrane</keyword>
<dbReference type="STRING" id="1434072.SAMN05216210_0848"/>
<keyword evidence="1" id="KW-0812">Transmembrane</keyword>
<feature type="transmembrane region" description="Helical" evidence="1">
    <location>
        <begin position="41"/>
        <end position="60"/>
    </location>
</feature>
<dbReference type="EMBL" id="LT629787">
    <property type="protein sequence ID" value="SDT96082.1"/>
    <property type="molecule type" value="Genomic_DNA"/>
</dbReference>
<dbReference type="Proteomes" id="UP000243924">
    <property type="component" value="Chromosome I"/>
</dbReference>
<dbReference type="PANTHER" id="PTHR38684:SF1">
    <property type="entry name" value="PROTEIN AMPE"/>
    <property type="match status" value="1"/>
</dbReference>
<dbReference type="InterPro" id="IPR052966">
    <property type="entry name" value="Beta-lactamase_Reg"/>
</dbReference>
<sequence>MSFLVLLLVVLILRFTPWRTGFPLDLVTGWSKALSPRCQHWHPLLALTALLSPLLLLWLLDGLLTGFVYGLFTLLLHVLVLLLCVGRSDPLGNLFDELRQALLRNDHQAASLLAERDFGLTTENPQELRSALQGHMLWETAHGYFIPLFWYLLLGPLGALGYRLLQRGQGFSWPAADWSARLCHALEWLPVRMLGLSFALVGRFEQALSVIRDYLGNWDQAASQVVTRIGRAALGQPETAGTAALDQARQLLLRALLIWVVMWALISLV</sequence>
<proteinExistence type="predicted"/>
<organism evidence="2 3">
    <name type="scientific">Halopseudomonas salegens</name>
    <dbReference type="NCBI Taxonomy" id="1434072"/>
    <lineage>
        <taxon>Bacteria</taxon>
        <taxon>Pseudomonadati</taxon>
        <taxon>Pseudomonadota</taxon>
        <taxon>Gammaproteobacteria</taxon>
        <taxon>Pseudomonadales</taxon>
        <taxon>Pseudomonadaceae</taxon>
        <taxon>Halopseudomonas</taxon>
    </lineage>
</organism>
<dbReference type="GO" id="GO:0005886">
    <property type="term" value="C:plasma membrane"/>
    <property type="evidence" value="ECO:0007669"/>
    <property type="project" value="TreeGrafter"/>
</dbReference>
<keyword evidence="3" id="KW-1185">Reference proteome</keyword>
<dbReference type="InterPro" id="IPR031347">
    <property type="entry name" value="AmpE"/>
</dbReference>
<protein>
    <submittedName>
        <fullName evidence="2">AmpE protein</fullName>
    </submittedName>
</protein>
<dbReference type="RefSeq" id="WP_092384450.1">
    <property type="nucleotide sequence ID" value="NZ_LT629787.1"/>
</dbReference>
<feature type="transmembrane region" description="Helical" evidence="1">
    <location>
        <begin position="144"/>
        <end position="165"/>
    </location>
</feature>
<dbReference type="GO" id="GO:0046677">
    <property type="term" value="P:response to antibiotic"/>
    <property type="evidence" value="ECO:0007669"/>
    <property type="project" value="TreeGrafter"/>
</dbReference>
<reference evidence="3" key="1">
    <citation type="submission" date="2016-10" db="EMBL/GenBank/DDBJ databases">
        <authorList>
            <person name="Varghese N."/>
            <person name="Submissions S."/>
        </authorList>
    </citation>
    <scope>NUCLEOTIDE SEQUENCE [LARGE SCALE GENOMIC DNA]</scope>
    <source>
        <strain evidence="3">CECT 8338</strain>
    </source>
</reference>
<dbReference type="PANTHER" id="PTHR38684">
    <property type="entry name" value="PROTEIN AMPE"/>
    <property type="match status" value="1"/>
</dbReference>
<evidence type="ECO:0000256" key="1">
    <source>
        <dbReference type="SAM" id="Phobius"/>
    </source>
</evidence>